<feature type="transmembrane region" description="Helical" evidence="1">
    <location>
        <begin position="135"/>
        <end position="157"/>
    </location>
</feature>
<dbReference type="SMART" id="SM00950">
    <property type="entry name" value="Piwi"/>
    <property type="match status" value="1"/>
</dbReference>
<dbReference type="EMBL" id="CACTIH010000015">
    <property type="protein sequence ID" value="CAA2934468.1"/>
    <property type="molecule type" value="Genomic_DNA"/>
</dbReference>
<evidence type="ECO:0000256" key="1">
    <source>
        <dbReference type="SAM" id="Phobius"/>
    </source>
</evidence>
<feature type="domain" description="Piwi" evidence="2">
    <location>
        <begin position="1"/>
        <end position="214"/>
    </location>
</feature>
<dbReference type="PANTHER" id="PTHR22891">
    <property type="entry name" value="EUKARYOTIC TRANSLATION INITIATION FACTOR 2C"/>
    <property type="match status" value="1"/>
</dbReference>
<proteinExistence type="predicted"/>
<organism evidence="3 4">
    <name type="scientific">Olea europaea subsp. europaea</name>
    <dbReference type="NCBI Taxonomy" id="158383"/>
    <lineage>
        <taxon>Eukaryota</taxon>
        <taxon>Viridiplantae</taxon>
        <taxon>Streptophyta</taxon>
        <taxon>Embryophyta</taxon>
        <taxon>Tracheophyta</taxon>
        <taxon>Spermatophyta</taxon>
        <taxon>Magnoliopsida</taxon>
        <taxon>eudicotyledons</taxon>
        <taxon>Gunneridae</taxon>
        <taxon>Pentapetalae</taxon>
        <taxon>asterids</taxon>
        <taxon>lamiids</taxon>
        <taxon>Lamiales</taxon>
        <taxon>Oleaceae</taxon>
        <taxon>Oleeae</taxon>
        <taxon>Olea</taxon>
    </lineage>
</organism>
<name>A0A8S0PAZ6_OLEEU</name>
<accession>A0A8S0PAZ6</accession>
<keyword evidence="4" id="KW-1185">Reference proteome</keyword>
<reference evidence="3 4" key="1">
    <citation type="submission" date="2019-12" db="EMBL/GenBank/DDBJ databases">
        <authorList>
            <person name="Alioto T."/>
            <person name="Alioto T."/>
            <person name="Gomez Garrido J."/>
        </authorList>
    </citation>
    <scope>NUCLEOTIDE SEQUENCE [LARGE SCALE GENOMIC DNA]</scope>
</reference>
<protein>
    <submittedName>
        <fullName evidence="3">Argonaute MEL1-like</fullName>
    </submittedName>
</protein>
<dbReference type="Gramene" id="OE9A050757T1">
    <property type="protein sequence ID" value="OE9A050757C1"/>
    <property type="gene ID" value="OE9A050757"/>
</dbReference>
<keyword evidence="1" id="KW-0472">Membrane</keyword>
<dbReference type="AlphaFoldDB" id="A0A8S0PAZ6"/>
<evidence type="ECO:0000259" key="2">
    <source>
        <dbReference type="SMART" id="SM00950"/>
    </source>
</evidence>
<keyword evidence="1" id="KW-1133">Transmembrane helix</keyword>
<dbReference type="Pfam" id="PF02171">
    <property type="entry name" value="Piwi"/>
    <property type="match status" value="1"/>
</dbReference>
<keyword evidence="1" id="KW-0812">Transmembrane</keyword>
<dbReference type="InterPro" id="IPR012337">
    <property type="entry name" value="RNaseH-like_sf"/>
</dbReference>
<feature type="transmembrane region" description="Helical" evidence="1">
    <location>
        <begin position="241"/>
        <end position="260"/>
    </location>
</feature>
<dbReference type="InterPro" id="IPR036397">
    <property type="entry name" value="RNaseH_sf"/>
</dbReference>
<dbReference type="GO" id="GO:0003676">
    <property type="term" value="F:nucleic acid binding"/>
    <property type="evidence" value="ECO:0007669"/>
    <property type="project" value="InterPro"/>
</dbReference>
<dbReference type="Gene3D" id="3.30.420.10">
    <property type="entry name" value="Ribonuclease H-like superfamily/Ribonuclease H"/>
    <property type="match status" value="1"/>
</dbReference>
<dbReference type="OrthoDB" id="10252740at2759"/>
<gene>
    <name evidence="3" type="ORF">OLEA9_A050757</name>
</gene>
<evidence type="ECO:0000313" key="3">
    <source>
        <dbReference type="EMBL" id="CAA2934468.1"/>
    </source>
</evidence>
<evidence type="ECO:0000313" key="4">
    <source>
        <dbReference type="Proteomes" id="UP000594638"/>
    </source>
</evidence>
<dbReference type="SUPFAM" id="SSF53098">
    <property type="entry name" value="Ribonuclease H-like"/>
    <property type="match status" value="1"/>
</dbReference>
<dbReference type="Proteomes" id="UP000594638">
    <property type="component" value="Unassembled WGS sequence"/>
</dbReference>
<sequence length="263" mass="29383">MVNSNNYNGDMLVNREFGIQVKSSEFAKQSWELSRNVVSPVGGRNTVLELASNRRMPYLTDCPTIIFGADVVASVDWPKVTKYSGLVSAQSPQEEIIQDLYKTTEDPNRGTVIDTKICHPNGFDFYLCSHAGTRVLRFMLFSQFAGIIFVYTCICFGTSRLTHYHVLFDENKFSADALQLLTNSLCYTCTRLVSIVHLAYYAHLAAFLDRYYVEDGELSDSGSAPGRDMATREKNLEVAKILTLGFAFNVQIACLCVGSLDLL</sequence>
<dbReference type="InterPro" id="IPR003165">
    <property type="entry name" value="Piwi"/>
</dbReference>
<comment type="caution">
    <text evidence="3">The sequence shown here is derived from an EMBL/GenBank/DDBJ whole genome shotgun (WGS) entry which is preliminary data.</text>
</comment>